<feature type="compositionally biased region" description="Basic residues" evidence="1">
    <location>
        <begin position="62"/>
        <end position="82"/>
    </location>
</feature>
<dbReference type="AlphaFoldDB" id="A0A5J5EEQ5"/>
<reference evidence="2 3" key="1">
    <citation type="submission" date="2019-09" db="EMBL/GenBank/DDBJ databases">
        <title>Draft genome of the ectomycorrhizal ascomycete Sphaerosporella brunnea.</title>
        <authorList>
            <consortium name="DOE Joint Genome Institute"/>
            <person name="Benucci G.M."/>
            <person name="Marozzi G."/>
            <person name="Antonielli L."/>
            <person name="Sanchez S."/>
            <person name="Marco P."/>
            <person name="Wang X."/>
            <person name="Falini L.B."/>
            <person name="Barry K."/>
            <person name="Haridas S."/>
            <person name="Lipzen A."/>
            <person name="Labutti K."/>
            <person name="Grigoriev I.V."/>
            <person name="Murat C."/>
            <person name="Martin F."/>
            <person name="Albertini E."/>
            <person name="Donnini D."/>
            <person name="Bonito G."/>
        </authorList>
    </citation>
    <scope>NUCLEOTIDE SEQUENCE [LARGE SCALE GENOMIC DNA]</scope>
    <source>
        <strain evidence="2 3">Sb_GMNB300</strain>
    </source>
</reference>
<evidence type="ECO:0000313" key="2">
    <source>
        <dbReference type="EMBL" id="KAA8893880.1"/>
    </source>
</evidence>
<accession>A0A5J5EEQ5</accession>
<evidence type="ECO:0000256" key="1">
    <source>
        <dbReference type="SAM" id="MobiDB-lite"/>
    </source>
</evidence>
<gene>
    <name evidence="2" type="ORF">FN846DRAFT_469669</name>
</gene>
<comment type="caution">
    <text evidence="2">The sequence shown here is derived from an EMBL/GenBank/DDBJ whole genome shotgun (WGS) entry which is preliminary data.</text>
</comment>
<sequence length="128" mass="14946">MSQILTKRHLFLSPSPLLLFLFHPPSLSSLLPPFTSQTRHSMTKDHPSKQSKKVKSPNIQAKKNRKRKKKKRKKKKKPRQKTVLHIYPTHITPCTHAHIKYNNTASHIMDPTLEKISQTANQQRNNDR</sequence>
<keyword evidence="3" id="KW-1185">Reference proteome</keyword>
<dbReference type="Proteomes" id="UP000326924">
    <property type="component" value="Unassembled WGS sequence"/>
</dbReference>
<name>A0A5J5EEQ5_9PEZI</name>
<organism evidence="2 3">
    <name type="scientific">Sphaerosporella brunnea</name>
    <dbReference type="NCBI Taxonomy" id="1250544"/>
    <lineage>
        <taxon>Eukaryota</taxon>
        <taxon>Fungi</taxon>
        <taxon>Dikarya</taxon>
        <taxon>Ascomycota</taxon>
        <taxon>Pezizomycotina</taxon>
        <taxon>Pezizomycetes</taxon>
        <taxon>Pezizales</taxon>
        <taxon>Pyronemataceae</taxon>
        <taxon>Sphaerosporella</taxon>
    </lineage>
</organism>
<dbReference type="InParanoid" id="A0A5J5EEQ5"/>
<proteinExistence type="predicted"/>
<dbReference type="EMBL" id="VXIS01000393">
    <property type="protein sequence ID" value="KAA8893880.1"/>
    <property type="molecule type" value="Genomic_DNA"/>
</dbReference>
<feature type="region of interest" description="Disordered" evidence="1">
    <location>
        <begin position="31"/>
        <end position="89"/>
    </location>
</feature>
<evidence type="ECO:0000313" key="3">
    <source>
        <dbReference type="Proteomes" id="UP000326924"/>
    </source>
</evidence>
<protein>
    <submittedName>
        <fullName evidence="2">Uncharacterized protein</fullName>
    </submittedName>
</protein>